<evidence type="ECO:0000313" key="2">
    <source>
        <dbReference type="Proteomes" id="UP001055286"/>
    </source>
</evidence>
<dbReference type="RefSeq" id="WP_099907410.1">
    <property type="nucleotide sequence ID" value="NZ_BPQJ01000033.1"/>
</dbReference>
<name>A0AA37HH23_9HYPH</name>
<dbReference type="EMBL" id="BPQJ01000033">
    <property type="protein sequence ID" value="GJD65025.1"/>
    <property type="molecule type" value="Genomic_DNA"/>
</dbReference>
<dbReference type="AlphaFoldDB" id="A0AA37HH23"/>
<protein>
    <submittedName>
        <fullName evidence="1">Uncharacterized protein</fullName>
    </submittedName>
</protein>
<reference evidence="1" key="2">
    <citation type="submission" date="2021-08" db="EMBL/GenBank/DDBJ databases">
        <authorList>
            <person name="Tani A."/>
            <person name="Ola A."/>
            <person name="Ogura Y."/>
            <person name="Katsura K."/>
            <person name="Hayashi T."/>
        </authorList>
    </citation>
    <scope>NUCLEOTIDE SEQUENCE</scope>
    <source>
        <strain evidence="1">JCM 32048</strain>
    </source>
</reference>
<gene>
    <name evidence="1" type="ORF">MPEAHAMD_5211</name>
</gene>
<dbReference type="Proteomes" id="UP001055286">
    <property type="component" value="Unassembled WGS sequence"/>
</dbReference>
<sequence length="76" mass="8151">MPGMPRAGEPLVRRWIGAGRRRASRESQDARDAGAEVITLTWAQTFGRGTASQRPDGVETDKAGRIVVLGDGRTSS</sequence>
<proteinExistence type="predicted"/>
<reference evidence="1" key="1">
    <citation type="journal article" date="2016" name="Front. Microbiol.">
        <title>Genome Sequence of the Piezophilic, Mesophilic Sulfate-Reducing Bacterium Desulfovibrio indicus J2T.</title>
        <authorList>
            <person name="Cao J."/>
            <person name="Maignien L."/>
            <person name="Shao Z."/>
            <person name="Alain K."/>
            <person name="Jebbar M."/>
        </authorList>
    </citation>
    <scope>NUCLEOTIDE SEQUENCE</scope>
    <source>
        <strain evidence="1">JCM 32048</strain>
    </source>
</reference>
<comment type="caution">
    <text evidence="1">The sequence shown here is derived from an EMBL/GenBank/DDBJ whole genome shotgun (WGS) entry which is preliminary data.</text>
</comment>
<accession>A0AA37HH23</accession>
<keyword evidence="2" id="KW-1185">Reference proteome</keyword>
<evidence type="ECO:0000313" key="1">
    <source>
        <dbReference type="EMBL" id="GJD65025.1"/>
    </source>
</evidence>
<organism evidence="1 2">
    <name type="scientific">Methylobacterium frigidaeris</name>
    <dbReference type="NCBI Taxonomy" id="2038277"/>
    <lineage>
        <taxon>Bacteria</taxon>
        <taxon>Pseudomonadati</taxon>
        <taxon>Pseudomonadota</taxon>
        <taxon>Alphaproteobacteria</taxon>
        <taxon>Hyphomicrobiales</taxon>
        <taxon>Methylobacteriaceae</taxon>
        <taxon>Methylobacterium</taxon>
    </lineage>
</organism>